<dbReference type="AlphaFoldDB" id="A0A1I5U912"/>
<dbReference type="EMBL" id="FOXQ01000003">
    <property type="protein sequence ID" value="SFP91116.1"/>
    <property type="molecule type" value="Genomic_DNA"/>
</dbReference>
<dbReference type="Proteomes" id="UP000199031">
    <property type="component" value="Unassembled WGS sequence"/>
</dbReference>
<gene>
    <name evidence="1" type="ORF">SAMN05444277_103112</name>
</gene>
<organism evidence="1 2">
    <name type="scientific">Parafilimonas terrae</name>
    <dbReference type="NCBI Taxonomy" id="1465490"/>
    <lineage>
        <taxon>Bacteria</taxon>
        <taxon>Pseudomonadati</taxon>
        <taxon>Bacteroidota</taxon>
        <taxon>Chitinophagia</taxon>
        <taxon>Chitinophagales</taxon>
        <taxon>Chitinophagaceae</taxon>
        <taxon>Parafilimonas</taxon>
    </lineage>
</organism>
<evidence type="ECO:0000313" key="2">
    <source>
        <dbReference type="Proteomes" id="UP000199031"/>
    </source>
</evidence>
<reference evidence="1 2" key="1">
    <citation type="submission" date="2016-10" db="EMBL/GenBank/DDBJ databases">
        <authorList>
            <person name="de Groot N.N."/>
        </authorList>
    </citation>
    <scope>NUCLEOTIDE SEQUENCE [LARGE SCALE GENOMIC DNA]</scope>
    <source>
        <strain evidence="1 2">DSM 28286</strain>
    </source>
</reference>
<name>A0A1I5U912_9BACT</name>
<dbReference type="RefSeq" id="WP_090656559.1">
    <property type="nucleotide sequence ID" value="NZ_FOXQ01000003.1"/>
</dbReference>
<sequence length="80" mass="9170">MPSLSYTTLVTLPDNSTVEVQYYCIDKKLDKEERKTKTELFIQLHDCICTIKIDKSACKNPDALESIVQHKVINTRGHLC</sequence>
<evidence type="ECO:0000313" key="1">
    <source>
        <dbReference type="EMBL" id="SFP91116.1"/>
    </source>
</evidence>
<dbReference type="STRING" id="1465490.SAMN05444277_103112"/>
<accession>A0A1I5U912</accession>
<protein>
    <submittedName>
        <fullName evidence="1">Uncharacterized protein</fullName>
    </submittedName>
</protein>
<proteinExistence type="predicted"/>
<dbReference type="OrthoDB" id="9878877at2"/>
<keyword evidence="2" id="KW-1185">Reference proteome</keyword>